<comment type="similarity">
    <text evidence="1">Belongs to the UPF0337 (CsbD) family.</text>
</comment>
<feature type="domain" description="CsbD-like" evidence="3">
    <location>
        <begin position="6"/>
        <end position="58"/>
    </location>
</feature>
<dbReference type="AlphaFoldDB" id="A0A7T4EFW1"/>
<dbReference type="GeneID" id="92759022"/>
<dbReference type="Pfam" id="PF05532">
    <property type="entry name" value="CsbD"/>
    <property type="match status" value="1"/>
</dbReference>
<accession>A0A7T4EFW1</accession>
<feature type="compositionally biased region" description="Basic and acidic residues" evidence="2">
    <location>
        <begin position="1"/>
        <end position="21"/>
    </location>
</feature>
<evidence type="ECO:0000313" key="6">
    <source>
        <dbReference type="Proteomes" id="UP000596145"/>
    </source>
</evidence>
<name>A0A7T4EFW1_9CORY</name>
<dbReference type="Gene3D" id="1.10.1470.10">
    <property type="entry name" value="YjbJ"/>
    <property type="match status" value="1"/>
</dbReference>
<sequence>MGDIQDDIKNKAEEFGGKAKEGLGNVTDNEKLEAEGKADQTKADIKQGIEELGDKVKEAGDKILGAFQDEKK</sequence>
<dbReference type="RefSeq" id="WP_005390972.1">
    <property type="nucleotide sequence ID" value="NZ_CP066007.1"/>
</dbReference>
<dbReference type="OrthoDB" id="4419830at2"/>
<proteinExistence type="inferred from homology"/>
<evidence type="ECO:0000256" key="1">
    <source>
        <dbReference type="ARBA" id="ARBA00009129"/>
    </source>
</evidence>
<organism evidence="4 6">
    <name type="scientific">Corynebacterium glucuronolyticum</name>
    <dbReference type="NCBI Taxonomy" id="39791"/>
    <lineage>
        <taxon>Bacteria</taxon>
        <taxon>Bacillati</taxon>
        <taxon>Actinomycetota</taxon>
        <taxon>Actinomycetes</taxon>
        <taxon>Mycobacteriales</taxon>
        <taxon>Corynebacteriaceae</taxon>
        <taxon>Corynebacterium</taxon>
    </lineage>
</organism>
<evidence type="ECO:0000313" key="4">
    <source>
        <dbReference type="EMBL" id="QQB46646.1"/>
    </source>
</evidence>
<dbReference type="InterPro" id="IPR036629">
    <property type="entry name" value="YjbJ_sf"/>
</dbReference>
<gene>
    <name evidence="4" type="ORF">I6I10_01470</name>
    <name evidence="5" type="ORF">I6J21_01495</name>
</gene>
<reference evidence="4 6" key="1">
    <citation type="submission" date="2020-12" db="EMBL/GenBank/DDBJ databases">
        <title>FDA dAtabase for Regulatory Grade micrObial Sequences (FDA-ARGOS): Supporting development and validation of Infectious Disease Dx tests.</title>
        <authorList>
            <person name="Sproer C."/>
            <person name="Gronow S."/>
            <person name="Severitt S."/>
            <person name="Schroder I."/>
            <person name="Tallon L."/>
            <person name="Sadzewicz L."/>
            <person name="Zhao X."/>
            <person name="Boylan J."/>
            <person name="Ott S."/>
            <person name="Bowen H."/>
            <person name="Vavikolanu K."/>
            <person name="Mehta A."/>
            <person name="Aluvathingal J."/>
            <person name="Nadendla S."/>
            <person name="Lowell S."/>
            <person name="Myers T."/>
            <person name="Yan Y."/>
            <person name="Sichtig H."/>
        </authorList>
    </citation>
    <scope>NUCLEOTIDE SEQUENCE [LARGE SCALE GENOMIC DNA]</scope>
    <source>
        <strain evidence="4 6">FDAARGOS_1053</strain>
        <strain evidence="5">FDAARGOS_1191</strain>
    </source>
</reference>
<dbReference type="Proteomes" id="UP000617681">
    <property type="component" value="Chromosome"/>
</dbReference>
<protein>
    <submittedName>
        <fullName evidence="4">CsbD family protein</fullName>
    </submittedName>
</protein>
<dbReference type="EMBL" id="CP066007">
    <property type="protein sequence ID" value="QQB46646.1"/>
    <property type="molecule type" value="Genomic_DNA"/>
</dbReference>
<dbReference type="InterPro" id="IPR008462">
    <property type="entry name" value="CsbD"/>
</dbReference>
<evidence type="ECO:0000259" key="3">
    <source>
        <dbReference type="Pfam" id="PF05532"/>
    </source>
</evidence>
<feature type="compositionally biased region" description="Basic and acidic residues" evidence="2">
    <location>
        <begin position="28"/>
        <end position="42"/>
    </location>
</feature>
<dbReference type="SUPFAM" id="SSF69047">
    <property type="entry name" value="Hypothetical protein YjbJ"/>
    <property type="match status" value="1"/>
</dbReference>
<dbReference type="EMBL" id="CP069534">
    <property type="protein sequence ID" value="QRP70874.1"/>
    <property type="molecule type" value="Genomic_DNA"/>
</dbReference>
<evidence type="ECO:0000256" key="2">
    <source>
        <dbReference type="SAM" id="MobiDB-lite"/>
    </source>
</evidence>
<feature type="region of interest" description="Disordered" evidence="2">
    <location>
        <begin position="1"/>
        <end position="42"/>
    </location>
</feature>
<dbReference type="Proteomes" id="UP000596145">
    <property type="component" value="Chromosome"/>
</dbReference>
<evidence type="ECO:0000313" key="5">
    <source>
        <dbReference type="EMBL" id="QRP70874.1"/>
    </source>
</evidence>